<dbReference type="AlphaFoldDB" id="A0A5D3A6A9"/>
<accession>A0A5D3A6A9</accession>
<proteinExistence type="predicted"/>
<gene>
    <name evidence="1" type="ORF">E1A91_A02G118500v1</name>
</gene>
<evidence type="ECO:0000313" key="1">
    <source>
        <dbReference type="EMBL" id="TYJ46398.1"/>
    </source>
</evidence>
<keyword evidence="2" id="KW-1185">Reference proteome</keyword>
<organism evidence="1 2">
    <name type="scientific">Gossypium mustelinum</name>
    <name type="common">Cotton</name>
    <name type="synonym">Gossypium caicoense</name>
    <dbReference type="NCBI Taxonomy" id="34275"/>
    <lineage>
        <taxon>Eukaryota</taxon>
        <taxon>Viridiplantae</taxon>
        <taxon>Streptophyta</taxon>
        <taxon>Embryophyta</taxon>
        <taxon>Tracheophyta</taxon>
        <taxon>Spermatophyta</taxon>
        <taxon>Magnoliopsida</taxon>
        <taxon>eudicotyledons</taxon>
        <taxon>Gunneridae</taxon>
        <taxon>Pentapetalae</taxon>
        <taxon>rosids</taxon>
        <taxon>malvids</taxon>
        <taxon>Malvales</taxon>
        <taxon>Malvaceae</taxon>
        <taxon>Malvoideae</taxon>
        <taxon>Gossypium</taxon>
    </lineage>
</organism>
<reference evidence="1 2" key="1">
    <citation type="submission" date="2019-07" db="EMBL/GenBank/DDBJ databases">
        <title>WGS assembly of Gossypium mustelinum.</title>
        <authorList>
            <person name="Chen Z.J."/>
            <person name="Sreedasyam A."/>
            <person name="Ando A."/>
            <person name="Song Q."/>
            <person name="De L."/>
            <person name="Hulse-Kemp A."/>
            <person name="Ding M."/>
            <person name="Ye W."/>
            <person name="Kirkbride R."/>
            <person name="Jenkins J."/>
            <person name="Plott C."/>
            <person name="Lovell J."/>
            <person name="Lin Y.-M."/>
            <person name="Vaughn R."/>
            <person name="Liu B."/>
            <person name="Li W."/>
            <person name="Simpson S."/>
            <person name="Scheffler B."/>
            <person name="Saski C."/>
            <person name="Grover C."/>
            <person name="Hu G."/>
            <person name="Conover J."/>
            <person name="Carlson J."/>
            <person name="Shu S."/>
            <person name="Boston L."/>
            <person name="Williams M."/>
            <person name="Peterson D."/>
            <person name="Mcgee K."/>
            <person name="Jones D."/>
            <person name="Wendel J."/>
            <person name="Stelly D."/>
            <person name="Grimwood J."/>
            <person name="Schmutz J."/>
        </authorList>
    </citation>
    <scope>NUCLEOTIDE SEQUENCE [LARGE SCALE GENOMIC DNA]</scope>
    <source>
        <strain evidence="1">1408120.09</strain>
    </source>
</reference>
<sequence>MPSIAFPLITCTVSRNFLPDPSFVFSYALFPSFLLLLLPLFAKISFNFLLVLHFLNCSPCPSFFSSLSDATRLLTSSSSDNMAFLGSQCLKLYSLDSEQPRY</sequence>
<name>A0A5D3A6A9_GOSMU</name>
<evidence type="ECO:0000313" key="2">
    <source>
        <dbReference type="Proteomes" id="UP000323597"/>
    </source>
</evidence>
<dbReference type="Proteomes" id="UP000323597">
    <property type="component" value="Chromosome A02"/>
</dbReference>
<dbReference type="EMBL" id="CM017637">
    <property type="protein sequence ID" value="TYJ46398.1"/>
    <property type="molecule type" value="Genomic_DNA"/>
</dbReference>
<protein>
    <submittedName>
        <fullName evidence="1">Uncharacterized protein</fullName>
    </submittedName>
</protein>